<dbReference type="EMBL" id="CP049916">
    <property type="protein sequence ID" value="QIO08089.1"/>
    <property type="molecule type" value="Genomic_DNA"/>
</dbReference>
<dbReference type="Pfam" id="PF11159">
    <property type="entry name" value="DUF2939"/>
    <property type="match status" value="1"/>
</dbReference>
<sequence>MLVLFVAFASPYWMLYQINQALENNQADQIAQYIDFPAVRASLKPQVEAIIAEKTGLNDQHHPWAKWGLKLSKKIADHTVDATINSETIALLMQGKALKESISISEIAGLSGLLSSQNDDQTSLAQVSDLKLQKLSVSQHSTTFSADKATTQKTQLHSQYVNWNTFAVNVERGSGNMTQFIFKRDQLSWKMKQIQLNDHLF</sequence>
<evidence type="ECO:0000313" key="1">
    <source>
        <dbReference type="EMBL" id="QIO08089.1"/>
    </source>
</evidence>
<dbReference type="InterPro" id="IPR021330">
    <property type="entry name" value="DUF2939"/>
</dbReference>
<keyword evidence="2" id="KW-1185">Reference proteome</keyword>
<gene>
    <name evidence="1" type="ORF">G8D99_02975</name>
</gene>
<reference evidence="1 2" key="1">
    <citation type="submission" date="2020-03" db="EMBL/GenBank/DDBJ databases">
        <authorList>
            <person name="Zhu W."/>
        </authorList>
    </citation>
    <scope>NUCLEOTIDE SEQUENCE [LARGE SCALE GENOMIC DNA]</scope>
    <source>
        <strain evidence="1 2">185</strain>
    </source>
</reference>
<dbReference type="RefSeq" id="WP_166322499.1">
    <property type="nucleotide sequence ID" value="NZ_CP049916.1"/>
</dbReference>
<accession>A0A6G8S1L7</accession>
<dbReference type="AlphaFoldDB" id="A0A6G8S1L7"/>
<proteinExistence type="predicted"/>
<organism evidence="1 2">
    <name type="scientific">Acinetobacter lanii</name>
    <dbReference type="NCBI Taxonomy" id="2715163"/>
    <lineage>
        <taxon>Bacteria</taxon>
        <taxon>Pseudomonadati</taxon>
        <taxon>Pseudomonadota</taxon>
        <taxon>Gammaproteobacteria</taxon>
        <taxon>Moraxellales</taxon>
        <taxon>Moraxellaceae</taxon>
        <taxon>Acinetobacter</taxon>
    </lineage>
</organism>
<dbReference type="Proteomes" id="UP000501939">
    <property type="component" value="Chromosome"/>
</dbReference>
<name>A0A6G8S1L7_9GAMM</name>
<protein>
    <submittedName>
        <fullName evidence="1">DUF2939 domain-containing protein</fullName>
    </submittedName>
</protein>
<dbReference type="KEGG" id="alj:G8D99_02975"/>
<evidence type="ECO:0000313" key="2">
    <source>
        <dbReference type="Proteomes" id="UP000501939"/>
    </source>
</evidence>